<dbReference type="EMBL" id="CAJNNV010004889">
    <property type="protein sequence ID" value="CAE8591369.1"/>
    <property type="molecule type" value="Genomic_DNA"/>
</dbReference>
<keyword evidence="8" id="KW-1185">Reference proteome</keyword>
<dbReference type="PROSITE" id="PS00191">
    <property type="entry name" value="CYTOCHROME_B5_1"/>
    <property type="match status" value="1"/>
</dbReference>
<dbReference type="PANTHER" id="PTHR19359">
    <property type="entry name" value="CYTOCHROME B5"/>
    <property type="match status" value="1"/>
</dbReference>
<keyword evidence="5" id="KW-1133">Transmembrane helix</keyword>
<dbReference type="InterPro" id="IPR050668">
    <property type="entry name" value="Cytochrome_b5"/>
</dbReference>
<comment type="similarity">
    <text evidence="4 5">Belongs to the cytochrome b5 family.</text>
</comment>
<dbReference type="InterPro" id="IPR018506">
    <property type="entry name" value="Cyt_B5_heme-BS"/>
</dbReference>
<dbReference type="SMART" id="SM01117">
    <property type="entry name" value="Cyt-b5"/>
    <property type="match status" value="1"/>
</dbReference>
<keyword evidence="1 5" id="KW-0349">Heme</keyword>
<comment type="caution">
    <text evidence="7">The sequence shown here is derived from an EMBL/GenBank/DDBJ whole genome shotgun (WGS) entry which is preliminary data.</text>
</comment>
<dbReference type="PRINTS" id="PR00363">
    <property type="entry name" value="CYTOCHROMEB5"/>
</dbReference>
<dbReference type="GO" id="GO:0046872">
    <property type="term" value="F:metal ion binding"/>
    <property type="evidence" value="ECO:0007669"/>
    <property type="project" value="UniProtKB-UniRule"/>
</dbReference>
<keyword evidence="5" id="KW-0812">Transmembrane</keyword>
<feature type="non-terminal residue" evidence="7">
    <location>
        <position position="347"/>
    </location>
</feature>
<evidence type="ECO:0000256" key="2">
    <source>
        <dbReference type="ARBA" id="ARBA00022723"/>
    </source>
</evidence>
<evidence type="ECO:0000256" key="3">
    <source>
        <dbReference type="ARBA" id="ARBA00023004"/>
    </source>
</evidence>
<dbReference type="GO" id="GO:0020037">
    <property type="term" value="F:heme binding"/>
    <property type="evidence" value="ECO:0007669"/>
    <property type="project" value="UniProtKB-UniRule"/>
</dbReference>
<feature type="transmembrane region" description="Helical" evidence="5">
    <location>
        <begin position="318"/>
        <end position="341"/>
    </location>
</feature>
<keyword evidence="2 5" id="KW-0479">Metal-binding</keyword>
<dbReference type="InterPro" id="IPR036400">
    <property type="entry name" value="Cyt_B5-like_heme/steroid_sf"/>
</dbReference>
<keyword evidence="5" id="KW-0472">Membrane</keyword>
<evidence type="ECO:0000256" key="4">
    <source>
        <dbReference type="ARBA" id="ARBA00038168"/>
    </source>
</evidence>
<dbReference type="PROSITE" id="PS50255">
    <property type="entry name" value="CYTOCHROME_B5_2"/>
    <property type="match status" value="1"/>
</dbReference>
<reference evidence="7" key="1">
    <citation type="submission" date="2021-02" db="EMBL/GenBank/DDBJ databases">
        <authorList>
            <person name="Dougan E. K."/>
            <person name="Rhodes N."/>
            <person name="Thang M."/>
            <person name="Chan C."/>
        </authorList>
    </citation>
    <scope>NUCLEOTIDE SEQUENCE</scope>
</reference>
<evidence type="ECO:0000259" key="6">
    <source>
        <dbReference type="PROSITE" id="PS50255"/>
    </source>
</evidence>
<evidence type="ECO:0000313" key="8">
    <source>
        <dbReference type="Proteomes" id="UP000654075"/>
    </source>
</evidence>
<evidence type="ECO:0000256" key="5">
    <source>
        <dbReference type="RuleBase" id="RU362121"/>
    </source>
</evidence>
<name>A0A813DTU3_POLGL</name>
<dbReference type="Proteomes" id="UP000654075">
    <property type="component" value="Unassembled WGS sequence"/>
</dbReference>
<feature type="domain" description="Cytochrome b5 heme-binding" evidence="6">
    <location>
        <begin position="1"/>
        <end position="74"/>
    </location>
</feature>
<dbReference type="InterPro" id="IPR001199">
    <property type="entry name" value="Cyt_B5-like_heme/steroid-bd"/>
</dbReference>
<dbReference type="GO" id="GO:0016020">
    <property type="term" value="C:membrane"/>
    <property type="evidence" value="ECO:0007669"/>
    <property type="project" value="TreeGrafter"/>
</dbReference>
<dbReference type="Gene3D" id="3.10.120.10">
    <property type="entry name" value="Cytochrome b5-like heme/steroid binding domain"/>
    <property type="match status" value="1"/>
</dbReference>
<dbReference type="AlphaFoldDB" id="A0A813DTU3"/>
<dbReference type="Pfam" id="PF00173">
    <property type="entry name" value="Cyt-b5"/>
    <property type="match status" value="1"/>
</dbReference>
<comment type="caution">
    <text evidence="5">Lacks conserved residue(s) required for the propagation of feature annotation.</text>
</comment>
<dbReference type="OrthoDB" id="260519at2759"/>
<feature type="transmembrane region" description="Helical" evidence="5">
    <location>
        <begin position="287"/>
        <end position="306"/>
    </location>
</feature>
<protein>
    <recommendedName>
        <fullName evidence="6">Cytochrome b5 heme-binding domain-containing protein</fullName>
    </recommendedName>
</protein>
<keyword evidence="3 5" id="KW-0408">Iron</keyword>
<evidence type="ECO:0000256" key="1">
    <source>
        <dbReference type="ARBA" id="ARBA00022617"/>
    </source>
</evidence>
<dbReference type="SUPFAM" id="SSF55856">
    <property type="entry name" value="Cytochrome b5-like heme/steroid binding domain"/>
    <property type="match status" value="1"/>
</dbReference>
<evidence type="ECO:0000313" key="7">
    <source>
        <dbReference type="EMBL" id="CAE8591369.1"/>
    </source>
</evidence>
<gene>
    <name evidence="7" type="ORF">PGLA1383_LOCUS10041</name>
</gene>
<accession>A0A813DTU3</accession>
<sequence length="347" mass="39377">VSPEELGSHNEMGDLWMSVGGVVCDLSDFISVHPGGVELLMQHAGQEATDAFTEIGHSSFALKMIRERAIGVLDSNAEADEPRGVLQVPEAPSLLGRMFTKEDPYHFHKFLGISIVVQFLVRSGIVMNGEFMEGKDIAWFGPDYFSLACIWVSALLQFSSFKFHVPKNRILGAPMIWQEWRAHNAVFVLRHVIGCTIKWYAWHNQIVDGPMYHLLNVAMFATLVWQLWSVDVITAWLSEDKHESLTATYPFWRGCPSWVESFIKFWYTIAQFMASSLLVSMEPQSLAISYLVIFPFQWASFLMTLVRKGAITTRSYHVGYLWSLMQVVALGMLANSPGVWVTHFSLW</sequence>
<feature type="non-terminal residue" evidence="7">
    <location>
        <position position="1"/>
    </location>
</feature>
<proteinExistence type="inferred from homology"/>
<organism evidence="7 8">
    <name type="scientific">Polarella glacialis</name>
    <name type="common">Dinoflagellate</name>
    <dbReference type="NCBI Taxonomy" id="89957"/>
    <lineage>
        <taxon>Eukaryota</taxon>
        <taxon>Sar</taxon>
        <taxon>Alveolata</taxon>
        <taxon>Dinophyceae</taxon>
        <taxon>Suessiales</taxon>
        <taxon>Suessiaceae</taxon>
        <taxon>Polarella</taxon>
    </lineage>
</organism>